<dbReference type="Proteomes" id="UP000016617">
    <property type="component" value="Unassembled WGS sequence"/>
</dbReference>
<evidence type="ECO:0000313" key="1">
    <source>
        <dbReference type="EMBL" id="ERJ78308.1"/>
    </source>
</evidence>
<gene>
    <name evidence="1" type="ORF">HMPREF1557_00313</name>
</gene>
<dbReference type="PATRIC" id="fig|1227275.3.peg.276"/>
<dbReference type="HOGENOM" id="CLU_3258714_0_0_9"/>
<protein>
    <submittedName>
        <fullName evidence="1">Uncharacterized protein</fullName>
    </submittedName>
</protein>
<evidence type="ECO:0000313" key="2">
    <source>
        <dbReference type="Proteomes" id="UP000016617"/>
    </source>
</evidence>
<accession>U2KTY0</accession>
<dbReference type="AlphaFoldDB" id="U2KTY0"/>
<comment type="caution">
    <text evidence="1">The sequence shown here is derived from an EMBL/GenBank/DDBJ whole genome shotgun (WGS) entry which is preliminary data.</text>
</comment>
<sequence>MTKLYLSRIEPDFLLIKLGKALIQGNKSLVRQCSSPVWKKSR</sequence>
<organism evidence="1 2">
    <name type="scientific">Streptococcus sobrinus W1703</name>
    <dbReference type="NCBI Taxonomy" id="1227275"/>
    <lineage>
        <taxon>Bacteria</taxon>
        <taxon>Bacillati</taxon>
        <taxon>Bacillota</taxon>
        <taxon>Bacilli</taxon>
        <taxon>Lactobacillales</taxon>
        <taxon>Streptococcaceae</taxon>
        <taxon>Streptococcus</taxon>
    </lineage>
</organism>
<dbReference type="EMBL" id="AWVA01000015">
    <property type="protein sequence ID" value="ERJ78308.1"/>
    <property type="molecule type" value="Genomic_DNA"/>
</dbReference>
<proteinExistence type="predicted"/>
<name>U2KTY0_9STRE</name>
<reference evidence="1 2" key="1">
    <citation type="submission" date="2013-06" db="EMBL/GenBank/DDBJ databases">
        <authorList>
            <person name="Weinstock G."/>
            <person name="Sodergren E."/>
            <person name="Lobos E.A."/>
            <person name="Fulton L."/>
            <person name="Fulton R."/>
            <person name="Courtney L."/>
            <person name="Fronick C."/>
            <person name="O'Laughlin M."/>
            <person name="Godfrey J."/>
            <person name="Wilson R.M."/>
            <person name="Miner T."/>
            <person name="Farmer C."/>
            <person name="Delehaunty K."/>
            <person name="Cordes M."/>
            <person name="Minx P."/>
            <person name="Tomlinson C."/>
            <person name="Chen J."/>
            <person name="Wollam A."/>
            <person name="Pepin K.H."/>
            <person name="Bhonagiri V."/>
            <person name="Zhang X."/>
            <person name="Warren W."/>
            <person name="Mitreva M."/>
            <person name="Mardis E.R."/>
            <person name="Wilson R.K."/>
        </authorList>
    </citation>
    <scope>NUCLEOTIDE SEQUENCE [LARGE SCALE GENOMIC DNA]</scope>
    <source>
        <strain evidence="1 2">W1703</strain>
    </source>
</reference>